<proteinExistence type="predicted"/>
<evidence type="ECO:0000313" key="1">
    <source>
        <dbReference type="Proteomes" id="UP000515135"/>
    </source>
</evidence>
<accession>A0A6P5AWZ1</accession>
<dbReference type="GeneID" id="109487905"/>
<dbReference type="OrthoDB" id="25620at2759"/>
<organism evidence="1 2">
    <name type="scientific">Branchiostoma belcheri</name>
    <name type="common">Amphioxus</name>
    <dbReference type="NCBI Taxonomy" id="7741"/>
    <lineage>
        <taxon>Eukaryota</taxon>
        <taxon>Metazoa</taxon>
        <taxon>Chordata</taxon>
        <taxon>Cephalochordata</taxon>
        <taxon>Leptocardii</taxon>
        <taxon>Amphioxiformes</taxon>
        <taxon>Branchiostomatidae</taxon>
        <taxon>Branchiostoma</taxon>
    </lineage>
</organism>
<dbReference type="PANTHER" id="PTHR14241">
    <property type="entry name" value="INTERFERON-INDUCED PROTEIN 44"/>
    <property type="match status" value="1"/>
</dbReference>
<dbReference type="InterPro" id="IPR027417">
    <property type="entry name" value="P-loop_NTPase"/>
</dbReference>
<dbReference type="Proteomes" id="UP000515135">
    <property type="component" value="Unplaced"/>
</dbReference>
<dbReference type="PANTHER" id="PTHR14241:SF32">
    <property type="entry name" value="VWFA DOMAIN-CONTAINING PROTEIN-RELATED"/>
    <property type="match status" value="1"/>
</dbReference>
<keyword evidence="1" id="KW-1185">Reference proteome</keyword>
<protein>
    <submittedName>
        <fullName evidence="2">Uncharacterized protein LOC109487905</fullName>
    </submittedName>
</protein>
<name>A0A6P5AWZ1_BRABE</name>
<sequence>MSLSKINDLKTFLQAYELGNITKSFPDAEEGEMEDFDGVRIGLFGITGSGKSSFINSVVMALKDEDEGPAVIQSTGAEGTIILEALTITDGFTLLDTRGFDLLGGDAEKEILAILNGDIKDESGIDRKKTVKTSLTGVGTVLRDETHVVLWFVKASDPRLHTGAYRCHMDFLRQQLLRRGVGTMTILTHEDELGAQENTPAERKKLADAAREITGSIPDNTYFLTNLIKGQTFSDENRLKVLEIIKRSLELSESTIKTRQTKRKMRAMMSKR</sequence>
<reference evidence="2" key="1">
    <citation type="submission" date="2025-08" db="UniProtKB">
        <authorList>
            <consortium name="RefSeq"/>
        </authorList>
    </citation>
    <scope>IDENTIFICATION</scope>
    <source>
        <tissue evidence="2">Gonad</tissue>
    </source>
</reference>
<evidence type="ECO:0000313" key="2">
    <source>
        <dbReference type="RefSeq" id="XP_019647572.1"/>
    </source>
</evidence>
<dbReference type="KEGG" id="bbel:109487905"/>
<dbReference type="AlphaFoldDB" id="A0A6P5AWZ1"/>
<gene>
    <name evidence="2" type="primary">LOC109487905</name>
</gene>
<dbReference type="SUPFAM" id="SSF52540">
    <property type="entry name" value="P-loop containing nucleoside triphosphate hydrolases"/>
    <property type="match status" value="1"/>
</dbReference>
<dbReference type="Gene3D" id="3.40.50.300">
    <property type="entry name" value="P-loop containing nucleotide triphosphate hydrolases"/>
    <property type="match status" value="1"/>
</dbReference>
<dbReference type="RefSeq" id="XP_019647572.1">
    <property type="nucleotide sequence ID" value="XM_019792013.1"/>
</dbReference>
<dbReference type="FunFam" id="3.40.50.300:FF:004979">
    <property type="entry name" value="Uncharacterized protein"/>
    <property type="match status" value="1"/>
</dbReference>